<dbReference type="HOGENOM" id="CLU_047668_0_0_2"/>
<dbReference type="InterPro" id="IPR024079">
    <property type="entry name" value="MetalloPept_cat_dom_sf"/>
</dbReference>
<reference evidence="1 2" key="1">
    <citation type="journal article" date="2010" name="Stand. Genomic Sci.">
        <title>Complete genome sequence of Methanoplanus petrolearius type strain (SEBR 4847).</title>
        <authorList>
            <person name="Brambilla E."/>
            <person name="Djao O.D."/>
            <person name="Daligault H."/>
            <person name="Lapidus A."/>
            <person name="Lucas S."/>
            <person name="Hammon N."/>
            <person name="Nolan M."/>
            <person name="Tice H."/>
            <person name="Cheng J.F."/>
            <person name="Han C."/>
            <person name="Tapia R."/>
            <person name="Goodwin L."/>
            <person name="Pitluck S."/>
            <person name="Liolios K."/>
            <person name="Ivanova N."/>
            <person name="Mavromatis K."/>
            <person name="Mikhailova N."/>
            <person name="Pati A."/>
            <person name="Chen A."/>
            <person name="Palaniappan K."/>
            <person name="Land M."/>
            <person name="Hauser L."/>
            <person name="Chang Y.J."/>
            <person name="Jeffries C.D."/>
            <person name="Rohde M."/>
            <person name="Spring S."/>
            <person name="Sikorski J."/>
            <person name="Goker M."/>
            <person name="Woyke T."/>
            <person name="Bristow J."/>
            <person name="Eisen J.A."/>
            <person name="Markowitz V."/>
            <person name="Hugenholtz P."/>
            <person name="Kyrpides N.C."/>
            <person name="Klenk H.P."/>
        </authorList>
    </citation>
    <scope>NUCLEOTIDE SEQUENCE [LARGE SCALE GENOMIC DNA]</scope>
    <source>
        <strain evidence="2">DSM 11571 / OCM 486 / SEBR 4847</strain>
    </source>
</reference>
<organism evidence="1 2">
    <name type="scientific">Methanolacinia petrolearia (strain DSM 11571 / OCM 486 / SEBR 4847)</name>
    <name type="common">Methanoplanus petrolearius</name>
    <dbReference type="NCBI Taxonomy" id="679926"/>
    <lineage>
        <taxon>Archaea</taxon>
        <taxon>Methanobacteriati</taxon>
        <taxon>Methanobacteriota</taxon>
        <taxon>Stenosarchaea group</taxon>
        <taxon>Methanomicrobia</taxon>
        <taxon>Methanomicrobiales</taxon>
        <taxon>Methanomicrobiaceae</taxon>
        <taxon>Methanolacinia</taxon>
    </lineage>
</organism>
<dbReference type="EMBL" id="CP002117">
    <property type="protein sequence ID" value="ADN36499.1"/>
    <property type="molecule type" value="Genomic_DNA"/>
</dbReference>
<protein>
    <submittedName>
        <fullName evidence="1">Uncharacterized protein</fullName>
    </submittedName>
</protein>
<proteinExistence type="predicted"/>
<dbReference type="eggNOG" id="arCOG03346">
    <property type="taxonomic scope" value="Archaea"/>
</dbReference>
<name>E1RHW1_METP4</name>
<evidence type="ECO:0000313" key="1">
    <source>
        <dbReference type="EMBL" id="ADN36499.1"/>
    </source>
</evidence>
<sequence length="455" mass="50998" precursor="true">MKAKKGMRALSLLIVLALVGAMIVPVVSAEEQNESIEEPTNSQAIFEIVGYTNDFQNNVLSSSKTADSLAKEYGKLNIPSRIERYDIVQFDQVAMKTDQKNSLKVTIYDKEYTMTLGRMNFENIDDGIDSYSGSIEGLDDSVAIFTFDKNLVYGTIQLQDEIIYIKPVQNKEYAMKTAMPLHIVYSSKDVKQAEKPSRIDLDVTPLPNINLSGTYQPVENTESTSSAKSWAYVYVLVATDEEFDELESNWVSAAQSYMAQAAYQYERPDIGVYLNVVKYDSDSVKMASLSGDNRKYSDPLGLFFETFTPSYLDSENADIAIYLGGNDRSGGVQGAAWGYDNYANPNTRNYCRYAWSQMVGDSSDFTYDGSYHARVYCMIHEFGHIFNANHENSGGTNQAYFWYENHIGKWTVMRSLYIGNPQNTWEYSSPSYHGDTDCNNAGAINEVKGNIAGLA</sequence>
<dbReference type="Proteomes" id="UP000006565">
    <property type="component" value="Chromosome"/>
</dbReference>
<evidence type="ECO:0000313" key="2">
    <source>
        <dbReference type="Proteomes" id="UP000006565"/>
    </source>
</evidence>
<dbReference type="Pfam" id="PF13582">
    <property type="entry name" value="Reprolysin_3"/>
    <property type="match status" value="1"/>
</dbReference>
<keyword evidence="2" id="KW-1185">Reference proteome</keyword>
<dbReference type="KEGG" id="mpi:Mpet_1746"/>
<dbReference type="GO" id="GO:0008237">
    <property type="term" value="F:metallopeptidase activity"/>
    <property type="evidence" value="ECO:0007669"/>
    <property type="project" value="InterPro"/>
</dbReference>
<dbReference type="SUPFAM" id="SSF55486">
    <property type="entry name" value="Metalloproteases ('zincins'), catalytic domain"/>
    <property type="match status" value="1"/>
</dbReference>
<accession>E1RHW1</accession>
<gene>
    <name evidence="1" type="ordered locus">Mpet_1746</name>
</gene>
<dbReference type="AlphaFoldDB" id="E1RHW1"/>
<dbReference type="Gene3D" id="3.40.390.10">
    <property type="entry name" value="Collagenase (Catalytic Domain)"/>
    <property type="match status" value="1"/>
</dbReference>